<reference evidence="2" key="1">
    <citation type="journal article" date="2019" name="Int. J. Syst. Evol. Microbiol.">
        <title>The Global Catalogue of Microorganisms (GCM) 10K type strain sequencing project: providing services to taxonomists for standard genome sequencing and annotation.</title>
        <authorList>
            <consortium name="The Broad Institute Genomics Platform"/>
            <consortium name="The Broad Institute Genome Sequencing Center for Infectious Disease"/>
            <person name="Wu L."/>
            <person name="Ma J."/>
        </authorList>
    </citation>
    <scope>NUCLEOTIDE SEQUENCE [LARGE SCALE GENOMIC DNA]</scope>
    <source>
        <strain evidence="2">JCM 6305</strain>
    </source>
</reference>
<keyword evidence="2" id="KW-1185">Reference proteome</keyword>
<comment type="caution">
    <text evidence="1">The sequence shown here is derived from an EMBL/GenBank/DDBJ whole genome shotgun (WGS) entry which is preliminary data.</text>
</comment>
<dbReference type="Proteomes" id="UP001501638">
    <property type="component" value="Unassembled WGS sequence"/>
</dbReference>
<sequence>MRRALLVSVVAVVAVAAAVAGLFAYFADKALSDQAEKEKECCWAEGATPEWMSKVIGVRVPESAEDRRVGYKIGTRYDTGLLAFTLSSEEAGEYLVALNPGGAVTIDNLHPRPKDYKPDAPFARLGLPEPETIVKGMRLGGLCPGDVDSPEGRDTNHCVDIFAHEFKPGTTRIYLRSTIEPGVSPLPSPITSGS</sequence>
<dbReference type="EMBL" id="BAAASZ010000003">
    <property type="protein sequence ID" value="GAA2424940.1"/>
    <property type="molecule type" value="Genomic_DNA"/>
</dbReference>
<evidence type="ECO:0000313" key="1">
    <source>
        <dbReference type="EMBL" id="GAA2424940.1"/>
    </source>
</evidence>
<name>A0ABP5WD28_9ACTN</name>
<proteinExistence type="predicted"/>
<gene>
    <name evidence="1" type="ORF">GCM10010405_04340</name>
</gene>
<evidence type="ECO:0000313" key="2">
    <source>
        <dbReference type="Proteomes" id="UP001501638"/>
    </source>
</evidence>
<accession>A0ABP5WD28</accession>
<organism evidence="1 2">
    <name type="scientific">Streptomyces macrosporus</name>
    <dbReference type="NCBI Taxonomy" id="44032"/>
    <lineage>
        <taxon>Bacteria</taxon>
        <taxon>Bacillati</taxon>
        <taxon>Actinomycetota</taxon>
        <taxon>Actinomycetes</taxon>
        <taxon>Kitasatosporales</taxon>
        <taxon>Streptomycetaceae</taxon>
        <taxon>Streptomyces</taxon>
    </lineage>
</organism>
<evidence type="ECO:0008006" key="3">
    <source>
        <dbReference type="Google" id="ProtNLM"/>
    </source>
</evidence>
<protein>
    <recommendedName>
        <fullName evidence="3">Secreted protein</fullName>
    </recommendedName>
</protein>